<dbReference type="OrthoDB" id="5672604at2"/>
<dbReference type="EMBL" id="JATM01000004">
    <property type="protein sequence ID" value="OOL17708.1"/>
    <property type="molecule type" value="Genomic_DNA"/>
</dbReference>
<dbReference type="Proteomes" id="UP000200980">
    <property type="component" value="Unassembled WGS sequence"/>
</dbReference>
<organism evidence="1 2">
    <name type="scientific">Bombella intestini</name>
    <dbReference type="NCBI Taxonomy" id="1539051"/>
    <lineage>
        <taxon>Bacteria</taxon>
        <taxon>Pseudomonadati</taxon>
        <taxon>Pseudomonadota</taxon>
        <taxon>Alphaproteobacteria</taxon>
        <taxon>Acetobacterales</taxon>
        <taxon>Acetobacteraceae</taxon>
        <taxon>Bombella</taxon>
    </lineage>
</organism>
<accession>A0A1S8GNM0</accession>
<evidence type="ECO:0000313" key="2">
    <source>
        <dbReference type="Proteomes" id="UP000200980"/>
    </source>
</evidence>
<dbReference type="Gene3D" id="3.90.550.10">
    <property type="entry name" value="Spore Coat Polysaccharide Biosynthesis Protein SpsA, Chain A"/>
    <property type="match status" value="1"/>
</dbReference>
<comment type="caution">
    <text evidence="1">The sequence shown here is derived from an EMBL/GenBank/DDBJ whole genome shotgun (WGS) entry which is preliminary data.</text>
</comment>
<evidence type="ECO:0000313" key="1">
    <source>
        <dbReference type="EMBL" id="OOL17708.1"/>
    </source>
</evidence>
<dbReference type="RefSeq" id="WP_077396707.1">
    <property type="nucleotide sequence ID" value="NZ_JATM01000004.1"/>
</dbReference>
<dbReference type="InterPro" id="IPR029044">
    <property type="entry name" value="Nucleotide-diphossugar_trans"/>
</dbReference>
<keyword evidence="2" id="KW-1185">Reference proteome</keyword>
<name>A0A1S8GNM0_9PROT</name>
<dbReference type="SUPFAM" id="SSF53448">
    <property type="entry name" value="Nucleotide-diphospho-sugar transferases"/>
    <property type="match status" value="1"/>
</dbReference>
<proteinExistence type="predicted"/>
<protein>
    <recommendedName>
        <fullName evidence="3">Glycosyl transferase</fullName>
    </recommendedName>
</protein>
<gene>
    <name evidence="1" type="ORF">AL01_06915</name>
</gene>
<dbReference type="AlphaFoldDB" id="A0A1S8GNM0"/>
<sequence length="288" mass="34099">MKWFFAITEQTLSNDPDHGFIDCIRAAVQSARENTTLIPHMVFDGNECDFTREMRAAGVNVIFHRLHFYDRLLEAQRRLKPEWPNYIFTAAGAFMRLELPLLEQEDQYVLYTDCDVMFLKDPQVEFCKPEIFAACGQFGKQDYYVDMNSGVMVMNLERMRRDLPAMVDFLCDNLDYVAGYDQELLRIFYNAQWSPLSARFNWKPYWGVDDRATIVHFHAAKPPAARHLLDDPAYREHDHVFHAWRHWFFQNPAGYGYYVPQWEKYLEKARQSYQPGVVSEFDALRIEE</sequence>
<reference evidence="1 2" key="1">
    <citation type="journal article" date="2016" name="PLoS ONE">
        <title>Whole-Genome Sequence Analysis of Bombella intestini LMG 28161T, a Novel Acetic Acid Bacterium Isolated from the Crop of a Red-Tailed Bumble Bee, Bombus lapidarius.</title>
        <authorList>
            <person name="Li L."/>
            <person name="Illeghems K."/>
            <person name="Van Kerrebroeck S."/>
            <person name="Borremans W."/>
            <person name="Cleenwerck I."/>
            <person name="Smagghe G."/>
            <person name="De Vuyst L."/>
            <person name="Vandamme P."/>
        </authorList>
    </citation>
    <scope>NUCLEOTIDE SEQUENCE [LARGE SCALE GENOMIC DNA]</scope>
    <source>
        <strain evidence="1 2">R-52487</strain>
    </source>
</reference>
<evidence type="ECO:0008006" key="3">
    <source>
        <dbReference type="Google" id="ProtNLM"/>
    </source>
</evidence>